<dbReference type="EMBL" id="OUNR01000019">
    <property type="protein sequence ID" value="SPP66348.1"/>
    <property type="molecule type" value="Genomic_DNA"/>
</dbReference>
<proteinExistence type="predicted"/>
<dbReference type="InParanoid" id="A0A330LAR1"/>
<evidence type="ECO:0000313" key="1">
    <source>
        <dbReference type="EMBL" id="SPP66348.1"/>
    </source>
</evidence>
<organism evidence="1 2">
    <name type="scientific">Nitrospira lenta</name>
    <dbReference type="NCBI Taxonomy" id="1436998"/>
    <lineage>
        <taxon>Bacteria</taxon>
        <taxon>Pseudomonadati</taxon>
        <taxon>Nitrospirota</taxon>
        <taxon>Nitrospiria</taxon>
        <taxon>Nitrospirales</taxon>
        <taxon>Nitrospiraceae</taxon>
        <taxon>Nitrospira</taxon>
    </lineage>
</organism>
<protein>
    <submittedName>
        <fullName evidence="1">Uncharacterized protein</fullName>
    </submittedName>
</protein>
<name>A0A330LAR1_9BACT</name>
<keyword evidence="2" id="KW-1185">Reference proteome</keyword>
<sequence length="403" mass="44795">MRKPLLPVTIVLMLVVLVAVVLASARRASAIPTFSREHGLKCSDCHAAFPLLNEFGMEFKQRGFRLPGENGKYPWELKSLPVSVIGTMQYLNAHQDDPVTKARLSTTSEAQIGEVELMAAGTAAPKVGFLAEFAQNVAERGPFSNEQIWMQFSDIIPASVLNARAGQMLNEHYYLSQKRRLTFQQYLAPVTFNVTGAELNGFWSGFRYAAGIVNDEREEGTNPPAVNLNTKLQGFYAWGSKTLWDHIIGIRYINTKANSDQPSPIIDGRTRQQLDATLNLRFGRGQVLLGYYYNWDIGGVYKQDRRNYLVEGILEVIPEKLFLDARYEMQDTGSVAGSPNNPTTANGTLVTGHISYYVVENVRVTAEFTKVRGEGLNVLGIGEPNSVASSSQERYLLGLHFAF</sequence>
<dbReference type="OrthoDB" id="9762555at2"/>
<evidence type="ECO:0000313" key="2">
    <source>
        <dbReference type="Proteomes" id="UP000248168"/>
    </source>
</evidence>
<dbReference type="Proteomes" id="UP000248168">
    <property type="component" value="Unassembled WGS sequence"/>
</dbReference>
<accession>A0A330LAR1</accession>
<dbReference type="SUPFAM" id="SSF56935">
    <property type="entry name" value="Porins"/>
    <property type="match status" value="1"/>
</dbReference>
<dbReference type="RefSeq" id="WP_121990520.1">
    <property type="nucleotide sequence ID" value="NZ_OUNR01000019.1"/>
</dbReference>
<reference evidence="2" key="1">
    <citation type="submission" date="2018-04" db="EMBL/GenBank/DDBJ databases">
        <authorList>
            <person name="Lucker S."/>
            <person name="Sakoula D."/>
        </authorList>
    </citation>
    <scope>NUCLEOTIDE SEQUENCE [LARGE SCALE GENOMIC DNA]</scope>
</reference>
<dbReference type="AlphaFoldDB" id="A0A330LAR1"/>
<gene>
    <name evidence="1" type="ORF">NITLEN_60151</name>
</gene>